<accession>A0A9W3C3R2</accession>
<dbReference type="KEGG" id="rsz:108831782"/>
<dbReference type="PANTHER" id="PTHR48449">
    <property type="entry name" value="DUF1985 DOMAIN-CONTAINING PROTEIN"/>
    <property type="match status" value="1"/>
</dbReference>
<evidence type="ECO:0000256" key="3">
    <source>
        <dbReference type="ARBA" id="ARBA00022801"/>
    </source>
</evidence>
<dbReference type="Pfam" id="PF02902">
    <property type="entry name" value="Peptidase_C48"/>
    <property type="match status" value="1"/>
</dbReference>
<dbReference type="InterPro" id="IPR038765">
    <property type="entry name" value="Papain-like_cys_pep_sf"/>
</dbReference>
<gene>
    <name evidence="8" type="primary">LOC108831782</name>
</gene>
<dbReference type="Pfam" id="PF09331">
    <property type="entry name" value="DUF1985"/>
    <property type="match status" value="1"/>
</dbReference>
<dbReference type="PANTHER" id="PTHR48449:SF2">
    <property type="entry name" value="UBIQUITIN-LIKE PROTEASE FAMILY PROFILE DOMAIN-CONTAINING PROTEIN"/>
    <property type="match status" value="1"/>
</dbReference>
<keyword evidence="3" id="KW-0378">Hydrolase</keyword>
<name>A0A9W3C3R2_RAPSA</name>
<evidence type="ECO:0000259" key="6">
    <source>
        <dbReference type="Pfam" id="PF09331"/>
    </source>
</evidence>
<feature type="region of interest" description="Disordered" evidence="4">
    <location>
        <begin position="362"/>
        <end position="381"/>
    </location>
</feature>
<dbReference type="RefSeq" id="XP_056846150.1">
    <property type="nucleotide sequence ID" value="XM_056990170.1"/>
</dbReference>
<evidence type="ECO:0000256" key="2">
    <source>
        <dbReference type="ARBA" id="ARBA00022670"/>
    </source>
</evidence>
<dbReference type="InterPro" id="IPR015410">
    <property type="entry name" value="DUF1985"/>
</dbReference>
<evidence type="ECO:0000259" key="5">
    <source>
        <dbReference type="Pfam" id="PF02902"/>
    </source>
</evidence>
<protein>
    <submittedName>
        <fullName evidence="8">Uncharacterized protein LOC108831782</fullName>
    </submittedName>
</protein>
<evidence type="ECO:0000256" key="1">
    <source>
        <dbReference type="ARBA" id="ARBA00005234"/>
    </source>
</evidence>
<dbReference type="GO" id="GO:0008234">
    <property type="term" value="F:cysteine-type peptidase activity"/>
    <property type="evidence" value="ECO:0007669"/>
    <property type="project" value="InterPro"/>
</dbReference>
<reference evidence="7" key="1">
    <citation type="journal article" date="2019" name="Database">
        <title>The radish genome database (RadishGD): an integrated information resource for radish genomics.</title>
        <authorList>
            <person name="Yu H.J."/>
            <person name="Baek S."/>
            <person name="Lee Y.J."/>
            <person name="Cho A."/>
            <person name="Mun J.H."/>
        </authorList>
    </citation>
    <scope>NUCLEOTIDE SEQUENCE [LARGE SCALE GENOMIC DNA]</scope>
    <source>
        <strain evidence="7">cv. WK10039</strain>
    </source>
</reference>
<feature type="region of interest" description="Disordered" evidence="4">
    <location>
        <begin position="253"/>
        <end position="275"/>
    </location>
</feature>
<evidence type="ECO:0000313" key="8">
    <source>
        <dbReference type="RefSeq" id="XP_056846150.1"/>
    </source>
</evidence>
<dbReference type="InterPro" id="IPR003653">
    <property type="entry name" value="Peptidase_C48_C"/>
</dbReference>
<evidence type="ECO:0000256" key="4">
    <source>
        <dbReference type="SAM" id="MobiDB-lite"/>
    </source>
</evidence>
<keyword evidence="2" id="KW-0645">Protease</keyword>
<dbReference type="AlphaFoldDB" id="A0A9W3C3R2"/>
<sequence>MSETNDLPRRFFALGHEPVGLRVSPYHKPGALGHILDSLEADEIEILKRSPFGRFIELADKTPYSGRLGRYMLSRQLKVRKKYEAWFLFAENPIRFSLREFSIVTGLPCGKYPKQPQKELKNMITEQPYYTTLFGMLKEVTATSVIRMLKRKTITDRDTRIKYACLAILASVLLPTTHVPKILVEHAEKIRDLDEFFSYPWGRVSFEMLMSSIKERDEVALSQNTIALQDYVQALQMVMTKAVPALTEVVSQDSSTDAAGDDDGDIAFPPPKNGIKPAHARTLDTADNVRVTPIIPPDTGFDIDEDELCYSEDEDDVSVDKIVSLIRDGASFAKNMFIGGATNDDVERMRQEAEAEALAKKKRKRKTPCQTVQPPTQAGGDAEHVASLVAAHIKGDLVRVEGKVDALRGSLVQLQDFVKKQICDHSAQLLVFQNSYKTILDSIASLSTQDHPRSGEVNPAVVDPATDCNIQQTTSQCNPMTPADDTAYIDRVVASVLESHGDANAEGPGTENATPAIGGDTDMINEDTNITQKTPAEDNVNVESHDDEQNVDVDESSPSFSLGLTQDGEPSEVGSEDEHMSSEDVETHIDDEAPPPVPEADQTDATEADQTDATIPIRKSTRLKAVTKSLVGVYHCDKLILNRFREAQLGAINKDTTTDLLSKFSKLLDILKTTKSITVDGITVTNKDIQDLVGRGRALPSKMVDVLMHHSQVITSQLPNTCNRCCFLNTKKDEFSITPNAVEFLGDPEAQAFESSRFYLPFNFDRNYWTGLCVDSTTWTLTVLDCNASIRNDSAMTKELTPISQMFPYLLKQAGRNMCPRELRALTIERPRTIPQNLKTTDSGVMTALLMLAHAVAGLEACNYLTPEALDQEAKRLAVMIYEENTGSI</sequence>
<proteinExistence type="inferred from homology"/>
<dbReference type="Proteomes" id="UP000504610">
    <property type="component" value="Chromosome 1"/>
</dbReference>
<keyword evidence="7" id="KW-1185">Reference proteome</keyword>
<feature type="compositionally biased region" description="Basic and acidic residues" evidence="4">
    <location>
        <begin position="576"/>
        <end position="591"/>
    </location>
</feature>
<organism evidence="7 8">
    <name type="scientific">Raphanus sativus</name>
    <name type="common">Radish</name>
    <name type="synonym">Raphanus raphanistrum var. sativus</name>
    <dbReference type="NCBI Taxonomy" id="3726"/>
    <lineage>
        <taxon>Eukaryota</taxon>
        <taxon>Viridiplantae</taxon>
        <taxon>Streptophyta</taxon>
        <taxon>Embryophyta</taxon>
        <taxon>Tracheophyta</taxon>
        <taxon>Spermatophyta</taxon>
        <taxon>Magnoliopsida</taxon>
        <taxon>eudicotyledons</taxon>
        <taxon>Gunneridae</taxon>
        <taxon>Pentapetalae</taxon>
        <taxon>rosids</taxon>
        <taxon>malvids</taxon>
        <taxon>Brassicales</taxon>
        <taxon>Brassicaceae</taxon>
        <taxon>Brassiceae</taxon>
        <taxon>Raphanus</taxon>
    </lineage>
</organism>
<dbReference type="GeneID" id="108831782"/>
<feature type="region of interest" description="Disordered" evidence="4">
    <location>
        <begin position="501"/>
        <end position="613"/>
    </location>
</feature>
<feature type="domain" description="DUF1985" evidence="6">
    <location>
        <begin position="73"/>
        <end position="212"/>
    </location>
</feature>
<evidence type="ECO:0000313" key="7">
    <source>
        <dbReference type="Proteomes" id="UP000504610"/>
    </source>
</evidence>
<dbReference type="OrthoDB" id="1110742at2759"/>
<feature type="domain" description="Ubiquitin-like protease family profile" evidence="5">
    <location>
        <begin position="753"/>
        <end position="886"/>
    </location>
</feature>
<dbReference type="GO" id="GO:0006508">
    <property type="term" value="P:proteolysis"/>
    <property type="evidence" value="ECO:0007669"/>
    <property type="project" value="UniProtKB-KW"/>
</dbReference>
<comment type="similarity">
    <text evidence="1">Belongs to the peptidase C48 family.</text>
</comment>
<dbReference type="SUPFAM" id="SSF54001">
    <property type="entry name" value="Cysteine proteinases"/>
    <property type="match status" value="1"/>
</dbReference>
<feature type="compositionally biased region" description="Acidic residues" evidence="4">
    <location>
        <begin position="601"/>
        <end position="610"/>
    </location>
</feature>
<reference evidence="8" key="2">
    <citation type="submission" date="2025-08" db="UniProtKB">
        <authorList>
            <consortium name="RefSeq"/>
        </authorList>
    </citation>
    <scope>IDENTIFICATION</scope>
    <source>
        <tissue evidence="8">Leaf</tissue>
    </source>
</reference>